<keyword evidence="4" id="KW-1185">Reference proteome</keyword>
<dbReference type="PANTHER" id="PTHR43096">
    <property type="entry name" value="DNAJ HOMOLOG 1, MITOCHONDRIAL-RELATED"/>
    <property type="match status" value="1"/>
</dbReference>
<dbReference type="PROSITE" id="PS50076">
    <property type="entry name" value="DNAJ_2"/>
    <property type="match status" value="1"/>
</dbReference>
<dbReference type="Pfam" id="PF00226">
    <property type="entry name" value="DnaJ"/>
    <property type="match status" value="1"/>
</dbReference>
<dbReference type="PROSITE" id="PS00636">
    <property type="entry name" value="DNAJ_1"/>
    <property type="match status" value="1"/>
</dbReference>
<dbReference type="InterPro" id="IPR002939">
    <property type="entry name" value="DnaJ_C"/>
</dbReference>
<organism evidence="3 4">
    <name type="scientific">Geoalkalibacter halelectricus</name>
    <dbReference type="NCBI Taxonomy" id="2847045"/>
    <lineage>
        <taxon>Bacteria</taxon>
        <taxon>Pseudomonadati</taxon>
        <taxon>Thermodesulfobacteriota</taxon>
        <taxon>Desulfuromonadia</taxon>
        <taxon>Desulfuromonadales</taxon>
        <taxon>Geoalkalibacteraceae</taxon>
        <taxon>Geoalkalibacter</taxon>
    </lineage>
</organism>
<feature type="region of interest" description="Disordered" evidence="1">
    <location>
        <begin position="175"/>
        <end position="196"/>
    </location>
</feature>
<dbReference type="Gene3D" id="2.60.260.20">
    <property type="entry name" value="Urease metallochaperone UreE, N-terminal domain"/>
    <property type="match status" value="2"/>
</dbReference>
<dbReference type="Gene3D" id="1.10.287.110">
    <property type="entry name" value="DnaJ domain"/>
    <property type="match status" value="1"/>
</dbReference>
<dbReference type="InterPro" id="IPR018253">
    <property type="entry name" value="DnaJ_domain_CS"/>
</dbReference>
<dbReference type="SUPFAM" id="SSF46565">
    <property type="entry name" value="Chaperone J-domain"/>
    <property type="match status" value="1"/>
</dbReference>
<dbReference type="InterPro" id="IPR001623">
    <property type="entry name" value="DnaJ_domain"/>
</dbReference>
<reference evidence="3" key="1">
    <citation type="journal article" date="2022" name="Environ. Microbiol.">
        <title>Geoalkalibacter halelectricus SAP #1 sp. nov. possessing extracellular electron transfer and mineral#reducing capabilities from a haloalkaline environment.</title>
        <authorList>
            <person name="Yadav S."/>
            <person name="Singh R."/>
            <person name="Sundharam S.S."/>
            <person name="Chaudhary S."/>
            <person name="Krishnamurthi S."/>
            <person name="Patil S.A."/>
        </authorList>
    </citation>
    <scope>NUCLEOTIDE SEQUENCE</scope>
    <source>
        <strain evidence="3">SAP-1</strain>
    </source>
</reference>
<evidence type="ECO:0000256" key="1">
    <source>
        <dbReference type="SAM" id="MobiDB-lite"/>
    </source>
</evidence>
<feature type="domain" description="J" evidence="2">
    <location>
        <begin position="4"/>
        <end position="69"/>
    </location>
</feature>
<protein>
    <submittedName>
        <fullName evidence="3">DnaJ domain-containing protein</fullName>
    </submittedName>
</protein>
<proteinExistence type="predicted"/>
<evidence type="ECO:0000313" key="4">
    <source>
        <dbReference type="Proteomes" id="UP001060414"/>
    </source>
</evidence>
<dbReference type="PANTHER" id="PTHR43096:SF10">
    <property type="entry name" value="CHAPERONE PROTEIN DNAJ A6, CHLOROPLASTIC"/>
    <property type="match status" value="1"/>
</dbReference>
<dbReference type="Pfam" id="PF01556">
    <property type="entry name" value="DnaJ_C"/>
    <property type="match status" value="1"/>
</dbReference>
<gene>
    <name evidence="3" type="ORF">L9S41_05580</name>
</gene>
<dbReference type="SUPFAM" id="SSF49493">
    <property type="entry name" value="HSP40/DnaJ peptide-binding domain"/>
    <property type="match status" value="2"/>
</dbReference>
<dbReference type="Proteomes" id="UP001060414">
    <property type="component" value="Chromosome"/>
</dbReference>
<dbReference type="CDD" id="cd10747">
    <property type="entry name" value="DnaJ_C"/>
    <property type="match status" value="1"/>
</dbReference>
<accession>A0ABY5ZQI9</accession>
<dbReference type="RefSeq" id="WP_260749240.1">
    <property type="nucleotide sequence ID" value="NZ_CP092109.1"/>
</dbReference>
<name>A0ABY5ZQI9_9BACT</name>
<dbReference type="EMBL" id="CP092109">
    <property type="protein sequence ID" value="UWZ80873.1"/>
    <property type="molecule type" value="Genomic_DNA"/>
</dbReference>
<dbReference type="InterPro" id="IPR008971">
    <property type="entry name" value="HSP40/DnaJ_pept-bd"/>
</dbReference>
<dbReference type="InterPro" id="IPR036869">
    <property type="entry name" value="J_dom_sf"/>
</dbReference>
<sequence length="302" mass="32958">MAKDYYKVLGVEKSASAEEIKKAYRKLALKYHPDKNPGDKKAEERFKDITEAYAVLSDAEKRKQYDQFGQSGFHQRYSQEDIFRGFDVGDIFREFGFGTEDIFSHLFGGRGGMGGGGGFGAGNRGRPRAFKGQDYSLKVTLPFREAVQGGERRIEFRQDGQTHAVQVRIPPGVEAGSRLRLPGKGGPSPSGGPSGDLYLEVEISPDPAFSREGQDLLVKVRVPFSGACLGSSVEVPTLAGSKRVKVPAGIQSGAKIRLKGFGVPAHKNRPAGDLYAVVEVAVPQRLTDRQKELLENLKKEGL</sequence>
<evidence type="ECO:0000259" key="2">
    <source>
        <dbReference type="PROSITE" id="PS50076"/>
    </source>
</evidence>
<dbReference type="CDD" id="cd06257">
    <property type="entry name" value="DnaJ"/>
    <property type="match status" value="1"/>
</dbReference>
<dbReference type="PRINTS" id="PR00625">
    <property type="entry name" value="JDOMAIN"/>
</dbReference>
<feature type="compositionally biased region" description="Gly residues" evidence="1">
    <location>
        <begin position="183"/>
        <end position="194"/>
    </location>
</feature>
<evidence type="ECO:0000313" key="3">
    <source>
        <dbReference type="EMBL" id="UWZ80873.1"/>
    </source>
</evidence>
<dbReference type="SMART" id="SM00271">
    <property type="entry name" value="DnaJ"/>
    <property type="match status" value="1"/>
</dbReference>